<feature type="region of interest" description="Disordered" evidence="1">
    <location>
        <begin position="442"/>
        <end position="526"/>
    </location>
</feature>
<protein>
    <submittedName>
        <fullName evidence="2">Uncharacterized protein</fullName>
    </submittedName>
</protein>
<evidence type="ECO:0000256" key="1">
    <source>
        <dbReference type="SAM" id="MobiDB-lite"/>
    </source>
</evidence>
<dbReference type="EMBL" id="JANBPU010000061">
    <property type="protein sequence ID" value="KAJ1917800.1"/>
    <property type="molecule type" value="Genomic_DNA"/>
</dbReference>
<sequence length="563" mass="59084">MYGLDASTDRQGTSRSSCDAGTVKLSKDDGGVVADRDLQERQSSLNTDALHQSQLNRAQASSPSLAPSLVPMSASSTLPASSTREAHLGEGDAGLTAPKSQKIHTHHYSQGQQYVQDGSAHAQEMFLQRPPGHPSSAASIFSTTNCAPFHPPRPALASVHSAYDYHQPKARSARLSPVDSAVGIDGTPTVGSVNTCNRNDNGENGGGSSRSSRSGGGAGGDVSADNKKAQSAFLDSRLTIHTSLQSLQLSAPSSVLGSPASRSAHTDTQPMSTGSLFHSHALHHHRSFNSSHTDRYYPFLRQEQSVISSSGAAWYSLPSLSDTTNALGSGINSSGSSRGGYQHHRALAFGSQLSAHPGASAGPSRSILGSSSNTQAYPHSQQQQQQQHSLHFPSSENIGSAVGFGDKQQVLFSNTTGQQRRFYPQARAPGYLHQHCLPSTTTAPGLATTNQGGATISAPLSGSISKTTHPPPPPPPSAFSLNIRSATSKANTNTQHGNSSSGALSMPPRNTTPSSSMSAHPSSKYSQQTGNISWLQWYHISKSLNPQTFDRDVSKASRGVIGL</sequence>
<accession>A0A9W7ZW27</accession>
<feature type="region of interest" description="Disordered" evidence="1">
    <location>
        <begin position="52"/>
        <end position="106"/>
    </location>
</feature>
<feature type="compositionally biased region" description="Gly residues" evidence="1">
    <location>
        <begin position="203"/>
        <end position="220"/>
    </location>
</feature>
<evidence type="ECO:0000313" key="3">
    <source>
        <dbReference type="Proteomes" id="UP001150538"/>
    </source>
</evidence>
<feature type="compositionally biased region" description="Polar residues" evidence="1">
    <location>
        <begin position="442"/>
        <end position="468"/>
    </location>
</feature>
<reference evidence="2" key="1">
    <citation type="submission" date="2022-07" db="EMBL/GenBank/DDBJ databases">
        <title>Phylogenomic reconstructions and comparative analyses of Kickxellomycotina fungi.</title>
        <authorList>
            <person name="Reynolds N.K."/>
            <person name="Stajich J.E."/>
            <person name="Barry K."/>
            <person name="Grigoriev I.V."/>
            <person name="Crous P."/>
            <person name="Smith M.E."/>
        </authorList>
    </citation>
    <scope>NUCLEOTIDE SEQUENCE</scope>
    <source>
        <strain evidence="2">NBRC 100468</strain>
    </source>
</reference>
<feature type="region of interest" description="Disordered" evidence="1">
    <location>
        <begin position="1"/>
        <end position="33"/>
    </location>
</feature>
<dbReference type="Proteomes" id="UP001150538">
    <property type="component" value="Unassembled WGS sequence"/>
</dbReference>
<feature type="region of interest" description="Disordered" evidence="1">
    <location>
        <begin position="354"/>
        <end position="399"/>
    </location>
</feature>
<name>A0A9W7ZW27_9FUNG</name>
<feature type="compositionally biased region" description="Polar residues" evidence="1">
    <location>
        <begin position="367"/>
        <end position="380"/>
    </location>
</feature>
<feature type="region of interest" description="Disordered" evidence="1">
    <location>
        <begin position="170"/>
        <end position="224"/>
    </location>
</feature>
<feature type="compositionally biased region" description="Polar residues" evidence="1">
    <location>
        <begin position="388"/>
        <end position="398"/>
    </location>
</feature>
<feature type="region of interest" description="Disordered" evidence="1">
    <location>
        <begin position="253"/>
        <end position="275"/>
    </location>
</feature>
<feature type="compositionally biased region" description="Low complexity" evidence="1">
    <location>
        <begin position="514"/>
        <end position="526"/>
    </location>
</feature>
<feature type="compositionally biased region" description="Polar residues" evidence="1">
    <location>
        <begin position="260"/>
        <end position="275"/>
    </location>
</feature>
<gene>
    <name evidence="2" type="ORF">H4219_002990</name>
</gene>
<comment type="caution">
    <text evidence="2">The sequence shown here is derived from an EMBL/GenBank/DDBJ whole genome shotgun (WGS) entry which is preliminary data.</text>
</comment>
<proteinExistence type="predicted"/>
<feature type="compositionally biased region" description="Low complexity" evidence="1">
    <location>
        <begin position="60"/>
        <end position="76"/>
    </location>
</feature>
<organism evidence="2 3">
    <name type="scientific">Mycoemilia scoparia</name>
    <dbReference type="NCBI Taxonomy" id="417184"/>
    <lineage>
        <taxon>Eukaryota</taxon>
        <taxon>Fungi</taxon>
        <taxon>Fungi incertae sedis</taxon>
        <taxon>Zoopagomycota</taxon>
        <taxon>Kickxellomycotina</taxon>
        <taxon>Kickxellomycetes</taxon>
        <taxon>Kickxellales</taxon>
        <taxon>Kickxellaceae</taxon>
        <taxon>Mycoemilia</taxon>
    </lineage>
</organism>
<keyword evidence="3" id="KW-1185">Reference proteome</keyword>
<feature type="compositionally biased region" description="Polar residues" evidence="1">
    <location>
        <begin position="9"/>
        <end position="19"/>
    </location>
</feature>
<dbReference type="AlphaFoldDB" id="A0A9W7ZW27"/>
<feature type="compositionally biased region" description="Polar residues" evidence="1">
    <location>
        <begin position="479"/>
        <end position="513"/>
    </location>
</feature>
<evidence type="ECO:0000313" key="2">
    <source>
        <dbReference type="EMBL" id="KAJ1917800.1"/>
    </source>
</evidence>